<dbReference type="Proteomes" id="UP001235840">
    <property type="component" value="Unassembled WGS sequence"/>
</dbReference>
<evidence type="ECO:0000313" key="1">
    <source>
        <dbReference type="EMBL" id="MDQ0167672.1"/>
    </source>
</evidence>
<proteinExistence type="predicted"/>
<sequence>MIPEGYVEKIYAGFLGMNVGIRLGAPVEPPVWTDQRIEQIYGDITGYVKDYKNFAADDDANGPVFFIRALYDDAKDRELQAEDVGKAWLNYAREGIGMFWWGGEGVSTEHTSYMNLKRGIQAPRSGSVEVNGLVAAEQIGGQIFIDTWGLLFPSQIDKAADYAEKAASVSHDRNGLYGARFMAACIAKAFEENVTVDQLIEAGLNTIPNDSTYAQVVRAVQDFHKQQPNDFRACRSYLEEEWGYDKYTGVCHIIPNAGVCILALLYGAGDFSRTVEIATMCGWDTDCNAGNVGTIVGVLAGINNIPQHYRKPINDFIVTSSVSGYLNILDIPTFSKEVALLGYRLAKEEPQQELQQAVKNGEVYFDFNLPGATHGFRTDTTKLILQASDKVGYESSGSLEVVFDRMVEGEKGKIFYKSFYRREDFNDERYKPTFAPQANSGQQVSAKIFLDKWEGEDIILTPYVRETYSKKEIALVPVTLKNQEWNTIEFTIPETDGAIIDEVGFLIESPSPLVNRALGCLYLDEFRIYGQAHYKIDFSKQYEEFKCITPFSHNRGEWTLQGGWLKGRSEDESSSYSGNYYSEDLTLEVTLKPLRGQSHMLLARAQGIQRHYLVGFDGQDQVSVIKNDFGHTRLKTVSFEWKPHMVYLFKLIVKGSQITLWINDKEVLTVEDSSFKYGMFGFGHLEQAETEFASVTIQEHASE</sequence>
<dbReference type="Gene3D" id="2.60.120.560">
    <property type="entry name" value="Exo-inulinase, domain 1"/>
    <property type="match status" value="1"/>
</dbReference>
<comment type="caution">
    <text evidence="1">The sequence shown here is derived from an EMBL/GenBank/DDBJ whole genome shotgun (WGS) entry which is preliminary data.</text>
</comment>
<evidence type="ECO:0000313" key="2">
    <source>
        <dbReference type="Proteomes" id="UP001235840"/>
    </source>
</evidence>
<dbReference type="SUPFAM" id="SSF101478">
    <property type="entry name" value="ADP-ribosylglycohydrolase"/>
    <property type="match status" value="1"/>
</dbReference>
<accession>A0ABT9W3M1</accession>
<protein>
    <submittedName>
        <fullName evidence="1">ADP-ribosylglycohydrolase</fullName>
    </submittedName>
</protein>
<name>A0ABT9W3M1_9BACI</name>
<gene>
    <name evidence="1" type="ORF">J2S11_003599</name>
</gene>
<keyword evidence="2" id="KW-1185">Reference proteome</keyword>
<dbReference type="RefSeq" id="WP_307396773.1">
    <property type="nucleotide sequence ID" value="NZ_BAAADK010000032.1"/>
</dbReference>
<dbReference type="InterPro" id="IPR036705">
    <property type="entry name" value="Ribosyl_crysJ1_sf"/>
</dbReference>
<dbReference type="InterPro" id="IPR005502">
    <property type="entry name" value="Ribosyl_crysJ1"/>
</dbReference>
<dbReference type="Gene3D" id="2.60.120.260">
    <property type="entry name" value="Galactose-binding domain-like"/>
    <property type="match status" value="1"/>
</dbReference>
<dbReference type="Gene3D" id="1.10.4080.10">
    <property type="entry name" value="ADP-ribosylation/Crystallin J1"/>
    <property type="match status" value="1"/>
</dbReference>
<organism evidence="1 2">
    <name type="scientific">Caldalkalibacillus horti</name>
    <dbReference type="NCBI Taxonomy" id="77523"/>
    <lineage>
        <taxon>Bacteria</taxon>
        <taxon>Bacillati</taxon>
        <taxon>Bacillota</taxon>
        <taxon>Bacilli</taxon>
        <taxon>Bacillales</taxon>
        <taxon>Bacillaceae</taxon>
        <taxon>Caldalkalibacillus</taxon>
    </lineage>
</organism>
<dbReference type="EMBL" id="JAUSTY010000018">
    <property type="protein sequence ID" value="MDQ0167672.1"/>
    <property type="molecule type" value="Genomic_DNA"/>
</dbReference>
<reference evidence="1 2" key="1">
    <citation type="submission" date="2023-07" db="EMBL/GenBank/DDBJ databases">
        <title>Genomic Encyclopedia of Type Strains, Phase IV (KMG-IV): sequencing the most valuable type-strain genomes for metagenomic binning, comparative biology and taxonomic classification.</title>
        <authorList>
            <person name="Goeker M."/>
        </authorList>
    </citation>
    <scope>NUCLEOTIDE SEQUENCE [LARGE SCALE GENOMIC DNA]</scope>
    <source>
        <strain evidence="1 2">DSM 12751</strain>
    </source>
</reference>
<dbReference type="Pfam" id="PF03747">
    <property type="entry name" value="ADP_ribosyl_GH"/>
    <property type="match status" value="1"/>
</dbReference>